<evidence type="ECO:0000313" key="3">
    <source>
        <dbReference type="Proteomes" id="UP000008152"/>
    </source>
</evidence>
<dbReference type="EMBL" id="CP000790">
    <property type="protein sequence ID" value="ABU73337.1"/>
    <property type="molecule type" value="Genomic_DNA"/>
</dbReference>
<gene>
    <name evidence="2" type="ordered locus">VIBHAR_05432</name>
</gene>
<feature type="compositionally biased region" description="Polar residues" evidence="1">
    <location>
        <begin position="1"/>
        <end position="19"/>
    </location>
</feature>
<dbReference type="Proteomes" id="UP000008152">
    <property type="component" value="Chromosome II"/>
</dbReference>
<accession>A7N7H4</accession>
<evidence type="ECO:0000313" key="2">
    <source>
        <dbReference type="EMBL" id="ABU73337.1"/>
    </source>
</evidence>
<dbReference type="PATRIC" id="fig|338187.36.peg.4318"/>
<dbReference type="KEGG" id="vha:VIBHAR_05432"/>
<proteinExistence type="predicted"/>
<dbReference type="AlphaFoldDB" id="A7N7H4"/>
<name>A7N7H4_VIBC1</name>
<organism evidence="2 3">
    <name type="scientific">Vibrio campbellii (strain ATCC BAA-1116)</name>
    <dbReference type="NCBI Taxonomy" id="2902295"/>
    <lineage>
        <taxon>Bacteria</taxon>
        <taxon>Pseudomonadati</taxon>
        <taxon>Pseudomonadota</taxon>
        <taxon>Gammaproteobacteria</taxon>
        <taxon>Vibrionales</taxon>
        <taxon>Vibrionaceae</taxon>
        <taxon>Vibrio</taxon>
    </lineage>
</organism>
<sequence>MGIPQDQSPFNLLSNTSNLHTKESGCRADSVCPFP</sequence>
<evidence type="ECO:0000256" key="1">
    <source>
        <dbReference type="SAM" id="MobiDB-lite"/>
    </source>
</evidence>
<feature type="region of interest" description="Disordered" evidence="1">
    <location>
        <begin position="1"/>
        <end position="25"/>
    </location>
</feature>
<protein>
    <submittedName>
        <fullName evidence="2">Uncharacterized protein</fullName>
    </submittedName>
</protein>
<reference evidence="2 3" key="1">
    <citation type="submission" date="2007-08" db="EMBL/GenBank/DDBJ databases">
        <authorList>
            <consortium name="The Vibrio harveyi Genome Sequencing Project"/>
            <person name="Bassler B."/>
            <person name="Clifton S.W."/>
            <person name="Fulton L."/>
            <person name="Delehaunty K."/>
            <person name="Fronick C."/>
            <person name="Harrison M."/>
            <person name="Markivic C."/>
            <person name="Fulton R."/>
            <person name="Tin-Wollam A.-M."/>
            <person name="Shah N."/>
            <person name="Pepin K."/>
            <person name="Nash W."/>
            <person name="Thiruvilangam P."/>
            <person name="Bhonagiri V."/>
            <person name="Waters C."/>
            <person name="Tu K.C."/>
            <person name="Irgon J."/>
            <person name="Wilson R.K."/>
        </authorList>
    </citation>
    <scope>NUCLEOTIDE SEQUENCE [LARGE SCALE GENOMIC DNA]</scope>
    <source>
        <strain evidence="3">ATCC BAA-1116 / BB120</strain>
    </source>
</reference>